<dbReference type="GO" id="GO:0016787">
    <property type="term" value="F:hydrolase activity"/>
    <property type="evidence" value="ECO:0007669"/>
    <property type="project" value="UniProtKB-KW"/>
</dbReference>
<proteinExistence type="predicted"/>
<reference evidence="1 2" key="1">
    <citation type="journal article" date="2024" name="Int. J. Syst. Evol. Microbiol.">
        <title>Paenibacillus hexagrammi sp. nov., a novel bacterium isolated from the gut content of Hexagrammos agrammus.</title>
        <authorList>
            <person name="Jung H.K."/>
            <person name="Kim D.G."/>
            <person name="Zin H."/>
            <person name="Park J."/>
            <person name="Jung H."/>
            <person name="Kim Y.O."/>
            <person name="Kong H.J."/>
            <person name="Kim J.W."/>
            <person name="Kim Y.S."/>
        </authorList>
    </citation>
    <scope>NUCLEOTIDE SEQUENCE [LARGE SCALE GENOMIC DNA]</scope>
    <source>
        <strain evidence="1 2">YPD9-1</strain>
    </source>
</reference>
<dbReference type="SUPFAM" id="SSF48208">
    <property type="entry name" value="Six-hairpin glycosidases"/>
    <property type="match status" value="1"/>
</dbReference>
<protein>
    <submittedName>
        <fullName evidence="1">Glycoside hydrolase family 127 protein</fullName>
    </submittedName>
</protein>
<dbReference type="EMBL" id="CP090978">
    <property type="protein sequence ID" value="UJF35584.1"/>
    <property type="molecule type" value="Genomic_DNA"/>
</dbReference>
<keyword evidence="2" id="KW-1185">Reference proteome</keyword>
<name>A0ABY3SPF6_9BACL</name>
<gene>
    <name evidence="1" type="ORF">L0M14_11075</name>
</gene>
<dbReference type="InterPro" id="IPR008928">
    <property type="entry name" value="6-hairpin_glycosidase_sf"/>
</dbReference>
<evidence type="ECO:0000313" key="1">
    <source>
        <dbReference type="EMBL" id="UJF35584.1"/>
    </source>
</evidence>
<sequence length="578" mass="65471">MMNMQESKLIPDTLLLEERAGHVLQAIIGMADEDFGYIPFFAANLMEQPAFLTHGDWDYGSSHGRLIDALILARHMTGDERGRDIEERYRANFLSFFKDDGLSYRQINPKAPWETNANLIDQRAVILALTSWYMSTGDRKVKQIADKHVAALKRIAIKERDVWYYPASEYTAKGWPSANAVQLRLAPDPAAFCGRLVMPLLKYYELTGNSDAIELCQFFSALIVHRSGVFHPDGSFNDALAYRSGHFHTRIGTLDALARFAWHTQDASLVHFVKKSYDWALSRCTTFGWTPGDMHEQAFEHETCSLVDLISTGISLAHSGYVEYWSIVERFLRNHLTESQLLNLDWVVDAQDKSNDETGMKSYFKVAERARGAFAGYSAPNDFCCNVSGGRGHTSDLQTCCIGSGTRGLFMGWSHTITESNGTVSVNFLLNRGSRWLDVSSHLPHEGRIELEIHRNIPRLLVRIPEWAGYAKIAVIRDQGDSVLTQTGSDPSMWVNQRFLALGEAKEGEKITVTFPLSERQTVERAVGQEFVARWRGDDVIHLSPEGTHHPFYNNRKVSDQAPMKTGKYRRLEEEFSW</sequence>
<dbReference type="RefSeq" id="WP_235122145.1">
    <property type="nucleotide sequence ID" value="NZ_CP090978.1"/>
</dbReference>
<evidence type="ECO:0000313" key="2">
    <source>
        <dbReference type="Proteomes" id="UP001649230"/>
    </source>
</evidence>
<keyword evidence="1" id="KW-0378">Hydrolase</keyword>
<organism evidence="1 2">
    <name type="scientific">Paenibacillus hexagrammi</name>
    <dbReference type="NCBI Taxonomy" id="2908839"/>
    <lineage>
        <taxon>Bacteria</taxon>
        <taxon>Bacillati</taxon>
        <taxon>Bacillota</taxon>
        <taxon>Bacilli</taxon>
        <taxon>Bacillales</taxon>
        <taxon>Paenibacillaceae</taxon>
        <taxon>Paenibacillus</taxon>
    </lineage>
</organism>
<accession>A0ABY3SPF6</accession>
<dbReference type="Proteomes" id="UP001649230">
    <property type="component" value="Chromosome"/>
</dbReference>